<comment type="caution">
    <text evidence="3">The sequence shown here is derived from an EMBL/GenBank/DDBJ whole genome shotgun (WGS) entry which is preliminary data.</text>
</comment>
<dbReference type="OrthoDB" id="9809583at2"/>
<dbReference type="Pfam" id="PF00722">
    <property type="entry name" value="Glyco_hydro_16"/>
    <property type="match status" value="1"/>
</dbReference>
<dbReference type="InterPro" id="IPR050546">
    <property type="entry name" value="Glycosyl_Hydrlase_16"/>
</dbReference>
<dbReference type="GO" id="GO:0005975">
    <property type="term" value="P:carbohydrate metabolic process"/>
    <property type="evidence" value="ECO:0007669"/>
    <property type="project" value="InterPro"/>
</dbReference>
<evidence type="ECO:0000256" key="1">
    <source>
        <dbReference type="ARBA" id="ARBA00006865"/>
    </source>
</evidence>
<proteinExistence type="inferred from homology"/>
<dbReference type="AlphaFoldDB" id="A0A0L8BZL5"/>
<dbReference type="PRINTS" id="PR00313">
    <property type="entry name" value="CABNDNGRPT"/>
</dbReference>
<dbReference type="InterPro" id="IPR011049">
    <property type="entry name" value="Serralysin-like_metalloprot_C"/>
</dbReference>
<name>A0A0L8BZL5_ENSAD</name>
<evidence type="ECO:0000259" key="2">
    <source>
        <dbReference type="PROSITE" id="PS51762"/>
    </source>
</evidence>
<sequence length="477" mass="51072">MPKSIVNAVGTPLFYSGPSTAWFSATGSGPVLYGTQANDSIWGDGSVNVTMAGGKGDDIYYLYSSINRAMETAGAGVDTINTWMSYTLPENFENLTVTGSGRHAFGNNADNIISGASGSQTIDGRGGNDILVGGGGADIFVVGRGGGSDLIVDFDSSDTVRLNGYDLTSFQQVISLATQEGADLRLNLGDGESLLFADTTVADLAPEQFQLSLDRSNLALSFADEFDSLSLHDGDQGVWDAKFWWAPEKGGTLASNGELQWYINPAHAGTAAINPFSVEDGVLTIKAEPTPDALKPEIDGYEYTSGMLTTYSTFAQTYGYFEIRADMPAETGTWPAFWLLPADGTWPPELDVVEMRGQQPNTVNVTVHSNETGEQTSETTAVKVASTEGFHTYGVLWEEDEIVWYFDDVAVARADTPSDMHEPMYMVVNLAVGGAAGQPNTDFGDGAEMRIDYIHAYSLDETQSASGEAQSMDDWLS</sequence>
<dbReference type="EMBL" id="LGAP01000003">
    <property type="protein sequence ID" value="KOF20152.1"/>
    <property type="molecule type" value="Genomic_DNA"/>
</dbReference>
<gene>
    <name evidence="3" type="ORF">AC244_09685</name>
</gene>
<protein>
    <submittedName>
        <fullName evidence="3">1,3-1,4-beta-glycanase</fullName>
    </submittedName>
</protein>
<evidence type="ECO:0000313" key="3">
    <source>
        <dbReference type="EMBL" id="KOF20152.1"/>
    </source>
</evidence>
<comment type="similarity">
    <text evidence="1">Belongs to the glycosyl hydrolase 16 family.</text>
</comment>
<dbReference type="SUPFAM" id="SSF51120">
    <property type="entry name" value="beta-Roll"/>
    <property type="match status" value="1"/>
</dbReference>
<dbReference type="PANTHER" id="PTHR10963">
    <property type="entry name" value="GLYCOSYL HYDROLASE-RELATED"/>
    <property type="match status" value="1"/>
</dbReference>
<evidence type="ECO:0000313" key="4">
    <source>
        <dbReference type="Proteomes" id="UP000037425"/>
    </source>
</evidence>
<dbReference type="InterPro" id="IPR013320">
    <property type="entry name" value="ConA-like_dom_sf"/>
</dbReference>
<dbReference type="Gene3D" id="2.60.120.200">
    <property type="match status" value="1"/>
</dbReference>
<dbReference type="Proteomes" id="UP000037425">
    <property type="component" value="Unassembled WGS sequence"/>
</dbReference>
<dbReference type="PROSITE" id="PS51762">
    <property type="entry name" value="GH16_2"/>
    <property type="match status" value="1"/>
</dbReference>
<accession>A0A0L8BZL5</accession>
<dbReference type="PATRIC" id="fig|106592.7.peg.4700"/>
<dbReference type="InterPro" id="IPR000757">
    <property type="entry name" value="Beta-glucanase-like"/>
</dbReference>
<dbReference type="RefSeq" id="WP_053248607.1">
    <property type="nucleotide sequence ID" value="NZ_LGAP01000003.1"/>
</dbReference>
<dbReference type="CDD" id="cd08023">
    <property type="entry name" value="GH16_laminarinase_like"/>
    <property type="match status" value="1"/>
</dbReference>
<dbReference type="SUPFAM" id="SSF49899">
    <property type="entry name" value="Concanavalin A-like lectins/glucanases"/>
    <property type="match status" value="1"/>
</dbReference>
<organism evidence="3 4">
    <name type="scientific">Ensifer adhaerens</name>
    <name type="common">Sinorhizobium morelense</name>
    <dbReference type="NCBI Taxonomy" id="106592"/>
    <lineage>
        <taxon>Bacteria</taxon>
        <taxon>Pseudomonadati</taxon>
        <taxon>Pseudomonadota</taxon>
        <taxon>Alphaproteobacteria</taxon>
        <taxon>Hyphomicrobiales</taxon>
        <taxon>Rhizobiaceae</taxon>
        <taxon>Sinorhizobium/Ensifer group</taxon>
        <taxon>Ensifer</taxon>
    </lineage>
</organism>
<dbReference type="Gene3D" id="2.150.10.10">
    <property type="entry name" value="Serralysin-like metalloprotease, C-terminal"/>
    <property type="match status" value="1"/>
</dbReference>
<dbReference type="GO" id="GO:0004553">
    <property type="term" value="F:hydrolase activity, hydrolyzing O-glycosyl compounds"/>
    <property type="evidence" value="ECO:0007669"/>
    <property type="project" value="InterPro"/>
</dbReference>
<feature type="domain" description="GH16" evidence="2">
    <location>
        <begin position="213"/>
        <end position="462"/>
    </location>
</feature>
<dbReference type="PANTHER" id="PTHR10963:SF55">
    <property type="entry name" value="GLYCOSIDE HYDROLASE FAMILY 16 PROTEIN"/>
    <property type="match status" value="1"/>
</dbReference>
<reference evidence="4" key="1">
    <citation type="submission" date="2015-07" db="EMBL/GenBank/DDBJ databases">
        <title>Whole genome sequence of an Ensifer adhaerens strain isolated from a cave pool in the Wind Cave National Park.</title>
        <authorList>
            <person name="Eng W.W.H."/>
            <person name="Gan H.M."/>
            <person name="Barton H.A."/>
            <person name="Savka M.A."/>
        </authorList>
    </citation>
    <scope>NUCLEOTIDE SEQUENCE [LARGE SCALE GENOMIC DNA]</scope>
    <source>
        <strain evidence="4">SD006</strain>
    </source>
</reference>